<dbReference type="Gene3D" id="3.40.50.1820">
    <property type="entry name" value="alpha/beta hydrolase"/>
    <property type="match status" value="1"/>
</dbReference>
<dbReference type="GO" id="GO:0006631">
    <property type="term" value="P:fatty acid metabolic process"/>
    <property type="evidence" value="ECO:0007669"/>
    <property type="project" value="TreeGrafter"/>
</dbReference>
<dbReference type="PIRSF" id="PIRSF016521">
    <property type="entry name" value="Acyl-CoA_hydro"/>
    <property type="match status" value="1"/>
</dbReference>
<dbReference type="PANTHER" id="PTHR10824:SF4">
    <property type="entry name" value="ACYL-COENZYME A THIOESTERASE 1-LIKE"/>
    <property type="match status" value="1"/>
</dbReference>
<proteinExistence type="inferred from homology"/>
<dbReference type="EMBL" id="CATQJA010001774">
    <property type="protein sequence ID" value="CAJ0568608.1"/>
    <property type="molecule type" value="Genomic_DNA"/>
</dbReference>
<dbReference type="InterPro" id="IPR029058">
    <property type="entry name" value="AB_hydrolase_fold"/>
</dbReference>
<protein>
    <submittedName>
        <fullName evidence="5">Uncharacterized protein</fullName>
    </submittedName>
</protein>
<feature type="active site" description="Charge relay system" evidence="2">
    <location>
        <position position="350"/>
    </location>
</feature>
<dbReference type="InterPro" id="IPR042490">
    <property type="entry name" value="Thio_Ohase/BAAT_N"/>
</dbReference>
<dbReference type="GO" id="GO:0047617">
    <property type="term" value="F:fatty acyl-CoA hydrolase activity"/>
    <property type="evidence" value="ECO:0007669"/>
    <property type="project" value="TreeGrafter"/>
</dbReference>
<dbReference type="InterPro" id="IPR014940">
    <property type="entry name" value="BAAT_C"/>
</dbReference>
<feature type="active site" description="Charge relay system" evidence="2">
    <location>
        <position position="318"/>
    </location>
</feature>
<dbReference type="AlphaFoldDB" id="A0AA36CHI0"/>
<evidence type="ECO:0000313" key="5">
    <source>
        <dbReference type="EMBL" id="CAJ0568608.1"/>
    </source>
</evidence>
<sequence length="417" mass="46918">MLNISHQECLCDDVVNIWATGLVQNKIYKIHASFKHRTGTHFAYGLFKADARGTVDLSRDRPLIGTYREIDSMGLFHSMGPAEDVRPGSTVWATPPEPFVYTIKLLGDKEELLDELKHTRHWKHPLVRSIDVENEDLTGTVYLPPGPGPFPTVIDFAGTGGGIRQHRGALLASRGFATLALPFFGYKNLPADLEDVDVNYFLKAIDWLARQPFCGKIGMQGNSFGGVVCLAVADRTDKISAYCIINSLHVMDPNARIRADGEFMPCAELPMDLEYHFEDEALIYRTTTEKLHETPESEFRFRGCAPETRFRFVAAIDDLTTPAVKSARILEERVKKLGFYAEVDEVRGGHLIEATSLPHMHYIYSGFINGFQKYGCEDPYTHCKSQQGVWERSKKFFADSLGQPTALPPLHQEFSRL</sequence>
<evidence type="ECO:0000259" key="3">
    <source>
        <dbReference type="Pfam" id="PF04775"/>
    </source>
</evidence>
<feature type="domain" description="BAAT/Acyl-CoA thioester hydrolase C-terminal" evidence="4">
    <location>
        <begin position="196"/>
        <end position="402"/>
    </location>
</feature>
<evidence type="ECO:0000259" key="4">
    <source>
        <dbReference type="Pfam" id="PF08840"/>
    </source>
</evidence>
<comment type="similarity">
    <text evidence="1">Belongs to the C/M/P thioester hydrolase family.</text>
</comment>
<dbReference type="InterPro" id="IPR006862">
    <property type="entry name" value="Thio_Ohase/aa_AcTrfase"/>
</dbReference>
<dbReference type="GO" id="GO:0006637">
    <property type="term" value="P:acyl-CoA metabolic process"/>
    <property type="evidence" value="ECO:0007669"/>
    <property type="project" value="InterPro"/>
</dbReference>
<dbReference type="SUPFAM" id="SSF53474">
    <property type="entry name" value="alpha/beta-Hydrolases"/>
    <property type="match status" value="1"/>
</dbReference>
<dbReference type="Gene3D" id="2.60.40.2240">
    <property type="entry name" value="Acyl-CoA thioester hydrolase/BAAT N-terminal domain"/>
    <property type="match status" value="1"/>
</dbReference>
<organism evidence="5 6">
    <name type="scientific">Mesorhabditis spiculigera</name>
    <dbReference type="NCBI Taxonomy" id="96644"/>
    <lineage>
        <taxon>Eukaryota</taxon>
        <taxon>Metazoa</taxon>
        <taxon>Ecdysozoa</taxon>
        <taxon>Nematoda</taxon>
        <taxon>Chromadorea</taxon>
        <taxon>Rhabditida</taxon>
        <taxon>Rhabditina</taxon>
        <taxon>Rhabditomorpha</taxon>
        <taxon>Rhabditoidea</taxon>
        <taxon>Rhabditidae</taxon>
        <taxon>Mesorhabditinae</taxon>
        <taxon>Mesorhabditis</taxon>
    </lineage>
</organism>
<dbReference type="Pfam" id="PF08840">
    <property type="entry name" value="BAAT_C"/>
    <property type="match status" value="1"/>
</dbReference>
<comment type="caution">
    <text evidence="5">The sequence shown here is derived from an EMBL/GenBank/DDBJ whole genome shotgun (WGS) entry which is preliminary data.</text>
</comment>
<dbReference type="PANTHER" id="PTHR10824">
    <property type="entry name" value="ACYL-COENZYME A THIOESTERASE-RELATED"/>
    <property type="match status" value="1"/>
</dbReference>
<accession>A0AA36CHI0</accession>
<reference evidence="5" key="1">
    <citation type="submission" date="2023-06" db="EMBL/GenBank/DDBJ databases">
        <authorList>
            <person name="Delattre M."/>
        </authorList>
    </citation>
    <scope>NUCLEOTIDE SEQUENCE</scope>
    <source>
        <strain evidence="5">AF72</strain>
    </source>
</reference>
<evidence type="ECO:0000256" key="1">
    <source>
        <dbReference type="ARBA" id="ARBA00006538"/>
    </source>
</evidence>
<gene>
    <name evidence="5" type="ORF">MSPICULIGERA_LOCUS7124</name>
</gene>
<feature type="domain" description="Acyl-CoA thioester hydrolase/bile acid-CoA amino acid N-acetyltransferase" evidence="3">
    <location>
        <begin position="12"/>
        <end position="133"/>
    </location>
</feature>
<evidence type="ECO:0000256" key="2">
    <source>
        <dbReference type="PIRSR" id="PIRSR016521-1"/>
    </source>
</evidence>
<dbReference type="Pfam" id="PF04775">
    <property type="entry name" value="Bile_Hydr_Trans"/>
    <property type="match status" value="1"/>
</dbReference>
<dbReference type="InterPro" id="IPR016662">
    <property type="entry name" value="Acyl-CoA_thioEstase_long-chain"/>
</dbReference>
<keyword evidence="6" id="KW-1185">Reference proteome</keyword>
<feature type="active site" description="Charge relay system" evidence="2">
    <location>
        <position position="223"/>
    </location>
</feature>
<name>A0AA36CHI0_9BILA</name>
<feature type="non-terminal residue" evidence="5">
    <location>
        <position position="1"/>
    </location>
</feature>
<evidence type="ECO:0000313" key="6">
    <source>
        <dbReference type="Proteomes" id="UP001177023"/>
    </source>
</evidence>
<dbReference type="Proteomes" id="UP001177023">
    <property type="component" value="Unassembled WGS sequence"/>
</dbReference>